<keyword evidence="3" id="KW-1185">Reference proteome</keyword>
<evidence type="ECO:0000313" key="2">
    <source>
        <dbReference type="EMBL" id="PPK80356.1"/>
    </source>
</evidence>
<dbReference type="EMBL" id="PTJA01000007">
    <property type="protein sequence ID" value="PPK80356.1"/>
    <property type="molecule type" value="Genomic_DNA"/>
</dbReference>
<evidence type="ECO:0000313" key="3">
    <source>
        <dbReference type="Proteomes" id="UP000237749"/>
    </source>
</evidence>
<keyword evidence="1" id="KW-1133">Transmembrane helix</keyword>
<comment type="caution">
    <text evidence="2">The sequence shown here is derived from an EMBL/GenBank/DDBJ whole genome shotgun (WGS) entry which is preliminary data.</text>
</comment>
<dbReference type="RefSeq" id="WP_170072390.1">
    <property type="nucleotide sequence ID" value="NZ_PTJA01000007.1"/>
</dbReference>
<protein>
    <submittedName>
        <fullName evidence="2">Uncharacterized protein</fullName>
    </submittedName>
</protein>
<feature type="transmembrane region" description="Helical" evidence="1">
    <location>
        <begin position="44"/>
        <end position="70"/>
    </location>
</feature>
<reference evidence="2 3" key="1">
    <citation type="submission" date="2018-02" db="EMBL/GenBank/DDBJ databases">
        <title>Genomic Encyclopedia of Archaeal and Bacterial Type Strains, Phase II (KMG-II): from individual species to whole genera.</title>
        <authorList>
            <person name="Goeker M."/>
        </authorList>
    </citation>
    <scope>NUCLEOTIDE SEQUENCE [LARGE SCALE GENOMIC DNA]</scope>
    <source>
        <strain evidence="2 3">DSM 3808</strain>
    </source>
</reference>
<dbReference type="AlphaFoldDB" id="A0A2S6HRV0"/>
<dbReference type="PROSITE" id="PS51257">
    <property type="entry name" value="PROKAR_LIPOPROTEIN"/>
    <property type="match status" value="1"/>
</dbReference>
<gene>
    <name evidence="2" type="ORF">BXY41_107289</name>
</gene>
<keyword evidence="1" id="KW-0812">Transmembrane</keyword>
<dbReference type="Proteomes" id="UP000237749">
    <property type="component" value="Unassembled WGS sequence"/>
</dbReference>
<evidence type="ECO:0000256" key="1">
    <source>
        <dbReference type="SAM" id="Phobius"/>
    </source>
</evidence>
<organism evidence="2 3">
    <name type="scientific">Lacrimispora xylanisolvens</name>
    <dbReference type="NCBI Taxonomy" id="384636"/>
    <lineage>
        <taxon>Bacteria</taxon>
        <taxon>Bacillati</taxon>
        <taxon>Bacillota</taxon>
        <taxon>Clostridia</taxon>
        <taxon>Lachnospirales</taxon>
        <taxon>Lachnospiraceae</taxon>
        <taxon>Lacrimispora</taxon>
    </lineage>
</organism>
<accession>A0A2S6HRV0</accession>
<keyword evidence="1" id="KW-0472">Membrane</keyword>
<sequence>MKKVVMGSMMFLAGLLSCSILIAGSTLKDITINGKYSFLWNLSSLGLVPVTVLFSAIALAGFLIALWGLLDKNN</sequence>
<proteinExistence type="predicted"/>
<name>A0A2S6HRV0_9FIRM</name>